<dbReference type="EMBL" id="KB445569">
    <property type="protein sequence ID" value="EMD97615.1"/>
    <property type="molecule type" value="Genomic_DNA"/>
</dbReference>
<feature type="transmembrane region" description="Helical" evidence="2">
    <location>
        <begin position="294"/>
        <end position="318"/>
    </location>
</feature>
<accession>M2TJJ7</accession>
<reference evidence="4" key="2">
    <citation type="journal article" date="2013" name="PLoS Genet.">
        <title>Comparative genome structure, secondary metabolite, and effector coding capacity across Cochliobolus pathogens.</title>
        <authorList>
            <person name="Condon B.J."/>
            <person name="Leng Y."/>
            <person name="Wu D."/>
            <person name="Bushley K.E."/>
            <person name="Ohm R.A."/>
            <person name="Otillar R."/>
            <person name="Martin J."/>
            <person name="Schackwitz W."/>
            <person name="Grimwood J."/>
            <person name="MohdZainudin N."/>
            <person name="Xue C."/>
            <person name="Wang R."/>
            <person name="Manning V.A."/>
            <person name="Dhillon B."/>
            <person name="Tu Z.J."/>
            <person name="Steffenson B.J."/>
            <person name="Salamov A."/>
            <person name="Sun H."/>
            <person name="Lowry S."/>
            <person name="LaButti K."/>
            <person name="Han J."/>
            <person name="Copeland A."/>
            <person name="Lindquist E."/>
            <person name="Barry K."/>
            <person name="Schmutz J."/>
            <person name="Baker S.E."/>
            <person name="Ciuffetti L.M."/>
            <person name="Grigoriev I.V."/>
            <person name="Zhong S."/>
            <person name="Turgeon B.G."/>
        </authorList>
    </citation>
    <scope>NUCLEOTIDE SEQUENCE [LARGE SCALE GENOMIC DNA]</scope>
    <source>
        <strain evidence="4">C5 / ATCC 48332 / race O</strain>
    </source>
</reference>
<feature type="transmembrane region" description="Helical" evidence="2">
    <location>
        <begin position="422"/>
        <end position="443"/>
    </location>
</feature>
<dbReference type="OMA" id="PCPQLWK"/>
<evidence type="ECO:0000256" key="2">
    <source>
        <dbReference type="SAM" id="Phobius"/>
    </source>
</evidence>
<keyword evidence="4" id="KW-1185">Reference proteome</keyword>
<evidence type="ECO:0000313" key="4">
    <source>
        <dbReference type="Proteomes" id="UP000016936"/>
    </source>
</evidence>
<gene>
    <name evidence="3" type="ORF">COCHEDRAFT_1200259</name>
</gene>
<feature type="transmembrane region" description="Helical" evidence="2">
    <location>
        <begin position="111"/>
        <end position="130"/>
    </location>
</feature>
<dbReference type="eggNOG" id="ENOG502T4MH">
    <property type="taxonomic scope" value="Eukaryota"/>
</dbReference>
<feature type="transmembrane region" description="Helical" evidence="2">
    <location>
        <begin position="191"/>
        <end position="212"/>
    </location>
</feature>
<feature type="compositionally biased region" description="Low complexity" evidence="1">
    <location>
        <begin position="366"/>
        <end position="379"/>
    </location>
</feature>
<name>M2TJJ7_COCH5</name>
<keyword evidence="2" id="KW-0812">Transmembrane</keyword>
<keyword evidence="2" id="KW-0472">Membrane</keyword>
<sequence length="467" mass="52588">MSWVNRSVDMILQSARNKLRHLCRPTSTHIPFFSTALAFFYAFKAMQNHHSSFPGTKEYHQACPQDTGRTATGAVVKLFVATVTTVGIRGHFSSLSDVQSWKLQLFRALEILVNPLAALFHFALLFWYGFVDLLHINPGPWERDISLKYRLARFSGAYASTKSSSNECRTALGLVNPQHLEMVPSKRDLKWGGRVLILLTLLSQYAQAGVLLSRRILSNTAAGVDYAMAFLVISGLATLLKSLTISLLNVTWVRHEEIQPCTEKLCSLQECTAFKHAQGLPSQRSEIYFFKKEVSVILTIILCDLAGGWLQMSIMWWSDYSIWRLLLNLWTLQYALWGSVYYIILLHSLGGQPLDKSAPQPPDNSSPPTRQPSQTPTNSGLDEASPNHTKTLSWSDVSILTVISVAGVGYTLYFLVMVAFQLILLVAPCILLYSSIVVELSAWKTLDPARPCPQLWKDRLEDELWWF</sequence>
<feature type="transmembrane region" description="Helical" evidence="2">
    <location>
        <begin position="224"/>
        <end position="248"/>
    </location>
</feature>
<feature type="transmembrane region" description="Helical" evidence="2">
    <location>
        <begin position="325"/>
        <end position="344"/>
    </location>
</feature>
<proteinExistence type="predicted"/>
<dbReference type="AlphaFoldDB" id="M2TJJ7"/>
<feature type="transmembrane region" description="Helical" evidence="2">
    <location>
        <begin position="397"/>
        <end position="415"/>
    </location>
</feature>
<organism evidence="3 4">
    <name type="scientific">Cochliobolus heterostrophus (strain C5 / ATCC 48332 / race O)</name>
    <name type="common">Southern corn leaf blight fungus</name>
    <name type="synonym">Bipolaris maydis</name>
    <dbReference type="NCBI Taxonomy" id="701091"/>
    <lineage>
        <taxon>Eukaryota</taxon>
        <taxon>Fungi</taxon>
        <taxon>Dikarya</taxon>
        <taxon>Ascomycota</taxon>
        <taxon>Pezizomycotina</taxon>
        <taxon>Dothideomycetes</taxon>
        <taxon>Pleosporomycetidae</taxon>
        <taxon>Pleosporales</taxon>
        <taxon>Pleosporineae</taxon>
        <taxon>Pleosporaceae</taxon>
        <taxon>Bipolaris</taxon>
    </lineage>
</organism>
<keyword evidence="2" id="KW-1133">Transmembrane helix</keyword>
<dbReference type="Proteomes" id="UP000016936">
    <property type="component" value="Unassembled WGS sequence"/>
</dbReference>
<feature type="region of interest" description="Disordered" evidence="1">
    <location>
        <begin position="355"/>
        <end position="388"/>
    </location>
</feature>
<evidence type="ECO:0000313" key="3">
    <source>
        <dbReference type="EMBL" id="EMD97615.1"/>
    </source>
</evidence>
<protein>
    <submittedName>
        <fullName evidence="3">Uncharacterized protein</fullName>
    </submittedName>
</protein>
<evidence type="ECO:0000256" key="1">
    <source>
        <dbReference type="SAM" id="MobiDB-lite"/>
    </source>
</evidence>
<dbReference type="HOGENOM" id="CLU_585267_0_0_1"/>
<dbReference type="OrthoDB" id="3681186at2759"/>
<feature type="transmembrane region" description="Helical" evidence="2">
    <location>
        <begin position="26"/>
        <end position="43"/>
    </location>
</feature>
<reference evidence="3 4" key="1">
    <citation type="journal article" date="2012" name="PLoS Pathog.">
        <title>Diverse lifestyles and strategies of plant pathogenesis encoded in the genomes of eighteen Dothideomycetes fungi.</title>
        <authorList>
            <person name="Ohm R.A."/>
            <person name="Feau N."/>
            <person name="Henrissat B."/>
            <person name="Schoch C.L."/>
            <person name="Horwitz B.A."/>
            <person name="Barry K.W."/>
            <person name="Condon B.J."/>
            <person name="Copeland A.C."/>
            <person name="Dhillon B."/>
            <person name="Glaser F."/>
            <person name="Hesse C.N."/>
            <person name="Kosti I."/>
            <person name="LaButti K."/>
            <person name="Lindquist E.A."/>
            <person name="Lucas S."/>
            <person name="Salamov A.A."/>
            <person name="Bradshaw R.E."/>
            <person name="Ciuffetti L."/>
            <person name="Hamelin R.C."/>
            <person name="Kema G.H.J."/>
            <person name="Lawrence C."/>
            <person name="Scott J.A."/>
            <person name="Spatafora J.W."/>
            <person name="Turgeon B.G."/>
            <person name="de Wit P.J.G.M."/>
            <person name="Zhong S."/>
            <person name="Goodwin S.B."/>
            <person name="Grigoriev I.V."/>
        </authorList>
    </citation>
    <scope>NUCLEOTIDE SEQUENCE [LARGE SCALE GENOMIC DNA]</scope>
    <source>
        <strain evidence="4">C5 / ATCC 48332 / race O</strain>
    </source>
</reference>